<evidence type="ECO:0000259" key="1">
    <source>
        <dbReference type="Pfam" id="PF07883"/>
    </source>
</evidence>
<dbReference type="Proteomes" id="UP000245712">
    <property type="component" value="Unassembled WGS sequence"/>
</dbReference>
<dbReference type="InterPro" id="IPR011051">
    <property type="entry name" value="RmlC_Cupin_sf"/>
</dbReference>
<dbReference type="PANTHER" id="PTHR43346:SF1">
    <property type="entry name" value="QUERCETIN 2,3-DIOXYGENASE-RELATED"/>
    <property type="match status" value="1"/>
</dbReference>
<dbReference type="InterPro" id="IPR052538">
    <property type="entry name" value="Flavonoid_dioxygenase-like"/>
</dbReference>
<accession>A0ABX5KSK8</accession>
<gene>
    <name evidence="2" type="ORF">C7402_10466</name>
</gene>
<comment type="caution">
    <text evidence="2">The sequence shown here is derived from an EMBL/GenBank/DDBJ whole genome shotgun (WGS) entry which is preliminary data.</text>
</comment>
<dbReference type="SUPFAM" id="SSF51182">
    <property type="entry name" value="RmlC-like cupins"/>
    <property type="match status" value="1"/>
</dbReference>
<dbReference type="RefSeq" id="WP_116610509.1">
    <property type="nucleotide sequence ID" value="NZ_CAJZAT010000204.1"/>
</dbReference>
<reference evidence="2 3" key="1">
    <citation type="submission" date="2018-05" db="EMBL/GenBank/DDBJ databases">
        <title>Genomic Encyclopedia of Type Strains, Phase IV (KMG-V): Genome sequencing to study the core and pangenomes of soil and plant-associated prokaryotes.</title>
        <authorList>
            <person name="Whitman W."/>
        </authorList>
    </citation>
    <scope>NUCLEOTIDE SEQUENCE [LARGE SCALE GENOMIC DNA]</scope>
    <source>
        <strain evidence="2 3">SCZa-39</strain>
    </source>
</reference>
<evidence type="ECO:0000313" key="3">
    <source>
        <dbReference type="Proteomes" id="UP000245712"/>
    </source>
</evidence>
<dbReference type="PANTHER" id="PTHR43346">
    <property type="entry name" value="LIGAND BINDING DOMAIN PROTEIN, PUTATIVE (AFU_ORTHOLOGUE AFUA_6G14370)-RELATED"/>
    <property type="match status" value="1"/>
</dbReference>
<organism evidence="2 3">
    <name type="scientific">Paraburkholderia unamae</name>
    <dbReference type="NCBI Taxonomy" id="219649"/>
    <lineage>
        <taxon>Bacteria</taxon>
        <taxon>Pseudomonadati</taxon>
        <taxon>Pseudomonadota</taxon>
        <taxon>Betaproteobacteria</taxon>
        <taxon>Burkholderiales</taxon>
        <taxon>Burkholderiaceae</taxon>
        <taxon>Paraburkholderia</taxon>
    </lineage>
</organism>
<name>A0ABX5KSK8_9BURK</name>
<evidence type="ECO:0000313" key="2">
    <source>
        <dbReference type="EMBL" id="PVX84823.1"/>
    </source>
</evidence>
<dbReference type="Pfam" id="PF07883">
    <property type="entry name" value="Cupin_2"/>
    <property type="match status" value="1"/>
</dbReference>
<keyword evidence="3" id="KW-1185">Reference proteome</keyword>
<dbReference type="InterPro" id="IPR013096">
    <property type="entry name" value="Cupin_2"/>
</dbReference>
<dbReference type="Gene3D" id="2.60.120.10">
    <property type="entry name" value="Jelly Rolls"/>
    <property type="match status" value="1"/>
</dbReference>
<dbReference type="InterPro" id="IPR014710">
    <property type="entry name" value="RmlC-like_jellyroll"/>
</dbReference>
<sequence>MKTIKVTPEEMGRRTARFKDLVPYSRQHSGGGGVPMEVMEKLTAHRVYSIMAPANYVGRSAMAPIKSVPGAVISIAECPPGDGPGLHCHETTVENFFCLSGRFELQWGDNGEDSMILEPLDFVSVPPGVSRRFVNISEEIGRLFVVIQPSGEQQDRVAYAPVVGTEIESAYGTGVLDNLKELGFKFDAGVESEKA</sequence>
<feature type="domain" description="Cupin type-2" evidence="1">
    <location>
        <begin position="76"/>
        <end position="146"/>
    </location>
</feature>
<proteinExistence type="predicted"/>
<dbReference type="EMBL" id="QEOB01000004">
    <property type="protein sequence ID" value="PVX84823.1"/>
    <property type="molecule type" value="Genomic_DNA"/>
</dbReference>
<protein>
    <recommendedName>
        <fullName evidence="1">Cupin type-2 domain-containing protein</fullName>
    </recommendedName>
</protein>